<organism evidence="2 3">
    <name type="scientific">Flavisolibacter ginsenosidimutans</name>
    <dbReference type="NCBI Taxonomy" id="661481"/>
    <lineage>
        <taxon>Bacteria</taxon>
        <taxon>Pseudomonadati</taxon>
        <taxon>Bacteroidota</taxon>
        <taxon>Chitinophagia</taxon>
        <taxon>Chitinophagales</taxon>
        <taxon>Chitinophagaceae</taxon>
        <taxon>Flavisolibacter</taxon>
    </lineage>
</organism>
<feature type="domain" description="Outer membrane protein beta-barrel" evidence="1">
    <location>
        <begin position="35"/>
        <end position="215"/>
    </location>
</feature>
<name>A0A5B8UGT8_9BACT</name>
<evidence type="ECO:0000259" key="1">
    <source>
        <dbReference type="Pfam" id="PF13568"/>
    </source>
</evidence>
<evidence type="ECO:0000313" key="2">
    <source>
        <dbReference type="EMBL" id="QEC55857.1"/>
    </source>
</evidence>
<protein>
    <submittedName>
        <fullName evidence="2">PorT family protein</fullName>
    </submittedName>
</protein>
<dbReference type="Proteomes" id="UP000321204">
    <property type="component" value="Chromosome"/>
</dbReference>
<dbReference type="RefSeq" id="WP_146785344.1">
    <property type="nucleotide sequence ID" value="NZ_BAABIO010000001.1"/>
</dbReference>
<dbReference type="OrthoDB" id="1467485at2"/>
<dbReference type="InterPro" id="IPR025665">
    <property type="entry name" value="Beta-barrel_OMP_2"/>
</dbReference>
<dbReference type="Pfam" id="PF13568">
    <property type="entry name" value="OMP_b-brl_2"/>
    <property type="match status" value="1"/>
</dbReference>
<dbReference type="EMBL" id="CP042433">
    <property type="protein sequence ID" value="QEC55857.1"/>
    <property type="molecule type" value="Genomic_DNA"/>
</dbReference>
<reference evidence="2 3" key="1">
    <citation type="journal article" date="2015" name="Int. J. Syst. Evol. Microbiol.">
        <title>Flavisolibacter ginsenosidimutans sp. nov., with ginsenoside-converting activity isolated from soil used for cultivating ginseng.</title>
        <authorList>
            <person name="Zhao Y."/>
            <person name="Liu Q."/>
            <person name="Kang M.S."/>
            <person name="Jin F."/>
            <person name="Yu H."/>
            <person name="Im W.T."/>
        </authorList>
    </citation>
    <scope>NUCLEOTIDE SEQUENCE [LARGE SCALE GENOMIC DNA]</scope>
    <source>
        <strain evidence="2 3">Gsoil 636</strain>
    </source>
</reference>
<dbReference type="KEGG" id="fgg:FSB75_08095"/>
<accession>A0A5B8UGT8</accession>
<gene>
    <name evidence="2" type="ORF">FSB75_08095</name>
</gene>
<evidence type="ECO:0000313" key="3">
    <source>
        <dbReference type="Proteomes" id="UP000321204"/>
    </source>
</evidence>
<sequence length="244" mass="28003">MLYLQCKKTSGPKCVLTFLFLCVSVLGFAQRQLNMEEHDLKPYYFGISLGLNRASFHSELHPAYLQQDSILTAEPSWSAGFNLGLSATARLNNRFELRFNPQLIFTERNIEYTLRYPDVFDNLYTVQKKVESVITSFPFQLRFMSDRIGNMRVYMMGGGKIDVDLASNAQARKADDMIKIGRYDYGIEAGVGFKLYYPSFIMAPEIKISNGLNNLHIRNDNLNYSRVLGDMRSRMIVFTIHLEG</sequence>
<proteinExistence type="predicted"/>
<keyword evidence="3" id="KW-1185">Reference proteome</keyword>
<dbReference type="AlphaFoldDB" id="A0A5B8UGT8"/>